<proteinExistence type="predicted"/>
<dbReference type="InterPro" id="IPR046920">
    <property type="entry name" value="ABC-3C_CTD1"/>
</dbReference>
<evidence type="ECO:0000313" key="2">
    <source>
        <dbReference type="EMBL" id="BDT64824.1"/>
    </source>
</evidence>
<keyword evidence="3" id="KW-1185">Reference proteome</keyword>
<gene>
    <name evidence="2" type="ORF">SP4011_12410</name>
</gene>
<organism evidence="2 3">
    <name type="scientific">Streptococcus parapneumoniae</name>
    <dbReference type="NCBI Taxonomy" id="2993430"/>
    <lineage>
        <taxon>Bacteria</taxon>
        <taxon>Bacillati</taxon>
        <taxon>Bacillota</taxon>
        <taxon>Bacilli</taxon>
        <taxon>Lactobacillales</taxon>
        <taxon>Streptococcaceae</taxon>
        <taxon>Streptococcus</taxon>
        <taxon>Streptococcus thalassemiae group</taxon>
    </lineage>
</organism>
<dbReference type="RefSeq" id="WP_338618392.1">
    <property type="nucleotide sequence ID" value="NZ_AP026968.1"/>
</dbReference>
<feature type="domain" description="ABC-three component systems C-terminal" evidence="1">
    <location>
        <begin position="140"/>
        <end position="374"/>
    </location>
</feature>
<sequence>MKVDRRNAVSSWSGYNHQGKVGIFLAIRELKKLTDAREDYSKYKLIFEKNGGEDVDICYSTAVVSRHQVKAKKDGKYPNDYANVRTINSENCRTGYQILGTTNQDRYLHVICEVNGWDMDKSTFKKSYSGAKYVPNKSKVQLYTYPDGEKYCNLVGGRISPIDDFCIADIKEILKHSNITLSNDEDHIEETLLEINELVSRRISKAHNAGKGVYPVIYFQELNKIITSTEKRQRRSIRRAKNLFALYWNENLDNDADNTVINEILNLAEDDFENLLIDLHPDGKILDLKKINNLDNLVDRYSIKYIFYNFLKWCKEEKFILDNLHYQTNQESFRLSLINAPKAAAGEVKDSIMQNIGLRLIRTIFDTDYLINMNIDGRKFFEEHPIHEEGKEKLESGFVGEVKDNIFSSNLEYIDYENTVRKLKEDQDSDE</sequence>
<dbReference type="EMBL" id="AP026968">
    <property type="protein sequence ID" value="BDT64824.1"/>
    <property type="molecule type" value="Genomic_DNA"/>
</dbReference>
<name>A0ABM8CH84_9STRE</name>
<evidence type="ECO:0000313" key="3">
    <source>
        <dbReference type="Proteomes" id="UP001378546"/>
    </source>
</evidence>
<accession>A0ABM8CH84</accession>
<dbReference type="Proteomes" id="UP001378546">
    <property type="component" value="Chromosome"/>
</dbReference>
<protein>
    <recommendedName>
        <fullName evidence="1">ABC-three component systems C-terminal domain-containing protein</fullName>
    </recommendedName>
</protein>
<dbReference type="Pfam" id="PF20276">
    <property type="entry name" value="CTD1"/>
    <property type="match status" value="1"/>
</dbReference>
<reference evidence="2 3" key="1">
    <citation type="submission" date="2022-11" db="EMBL/GenBank/DDBJ databases">
        <title>Complete genome sequence of alpha-hemolytic streptococci isolated from Japan.</title>
        <authorList>
            <person name="Morita M."/>
            <person name="Chang B."/>
            <person name="Akeda Y."/>
        </authorList>
    </citation>
    <scope>NUCLEOTIDE SEQUENCE [LARGE SCALE GENOMIC DNA]</scope>
    <source>
        <strain evidence="2 3">SP4011</strain>
    </source>
</reference>
<evidence type="ECO:0000259" key="1">
    <source>
        <dbReference type="Pfam" id="PF20276"/>
    </source>
</evidence>